<dbReference type="PANTHER" id="PTHR23130">
    <property type="entry name" value="CYTOCHROME B561 AND DOMON DOMAIN-CONTAINING PROTEIN"/>
    <property type="match status" value="1"/>
</dbReference>
<evidence type="ECO:0000259" key="7">
    <source>
        <dbReference type="PROSITE" id="PS50836"/>
    </source>
</evidence>
<evidence type="ECO:0000313" key="9">
    <source>
        <dbReference type="Proteomes" id="UP000604825"/>
    </source>
</evidence>
<keyword evidence="4" id="KW-0472">Membrane</keyword>
<feature type="region of interest" description="Disordered" evidence="5">
    <location>
        <begin position="203"/>
        <end position="232"/>
    </location>
</feature>
<keyword evidence="3 6" id="KW-0732">Signal</keyword>
<feature type="domain" description="DOMON" evidence="7">
    <location>
        <begin position="45"/>
        <end position="170"/>
    </location>
</feature>
<keyword evidence="9" id="KW-1185">Reference proteome</keyword>
<keyword evidence="2" id="KW-0813">Transport</keyword>
<dbReference type="Pfam" id="PF04526">
    <property type="entry name" value="DUF568"/>
    <property type="match status" value="1"/>
</dbReference>
<proteinExistence type="predicted"/>
<dbReference type="GO" id="GO:0016020">
    <property type="term" value="C:membrane"/>
    <property type="evidence" value="ECO:0007669"/>
    <property type="project" value="UniProtKB-SubCell"/>
</dbReference>
<dbReference type="PANTHER" id="PTHR23130:SF89">
    <property type="entry name" value="OS08G0524400 PROTEIN"/>
    <property type="match status" value="1"/>
</dbReference>
<feature type="signal peptide" evidence="6">
    <location>
        <begin position="1"/>
        <end position="23"/>
    </location>
</feature>
<dbReference type="AlphaFoldDB" id="A0A811R6F1"/>
<dbReference type="InterPro" id="IPR005018">
    <property type="entry name" value="DOMON_domain"/>
</dbReference>
<gene>
    <name evidence="8" type="ORF">NCGR_LOCUS48904</name>
</gene>
<feature type="chain" id="PRO_5032969520" description="DOMON domain-containing protein" evidence="6">
    <location>
        <begin position="24"/>
        <end position="253"/>
    </location>
</feature>
<dbReference type="EMBL" id="CAJGYO010000013">
    <property type="protein sequence ID" value="CAD6265599.1"/>
    <property type="molecule type" value="Genomic_DNA"/>
</dbReference>
<accession>A0A811R6F1</accession>
<feature type="compositionally biased region" description="Low complexity" evidence="5">
    <location>
        <begin position="203"/>
        <end position="222"/>
    </location>
</feature>
<evidence type="ECO:0000256" key="5">
    <source>
        <dbReference type="SAM" id="MobiDB-lite"/>
    </source>
</evidence>
<dbReference type="OrthoDB" id="2419613at2759"/>
<dbReference type="Proteomes" id="UP000604825">
    <property type="component" value="Unassembled WGS sequence"/>
</dbReference>
<sequence>MASTTAHQLVVVLLVRALPVAMSACTSEVFPSGKTYVTCQDLPELGAALHWTYYADASGPSLSLAFVAAPAAPGGWVAWGINPTGGNGMVGTQALLAFVAGGASSSASTPTVRTYNITSYYAVGAASTPIAFPATGLAADDVGSGGRIRLYATLKLDEGMKVVNQVWQVGSSVTRGAPDVHAMAPENLAAMGKLVLTVGAAASPPAHAGGQSSDRSSSWPPSGRQIPRAAGTHRVSPTAHVVLALLGFWAMVG</sequence>
<evidence type="ECO:0000256" key="1">
    <source>
        <dbReference type="ARBA" id="ARBA00004370"/>
    </source>
</evidence>
<comment type="caution">
    <text evidence="8">The sequence shown here is derived from an EMBL/GenBank/DDBJ whole genome shotgun (WGS) entry which is preliminary data.</text>
</comment>
<evidence type="ECO:0000256" key="3">
    <source>
        <dbReference type="ARBA" id="ARBA00022729"/>
    </source>
</evidence>
<comment type="subcellular location">
    <subcellularLocation>
        <location evidence="1">Membrane</location>
    </subcellularLocation>
</comment>
<evidence type="ECO:0000256" key="2">
    <source>
        <dbReference type="ARBA" id="ARBA00022448"/>
    </source>
</evidence>
<reference evidence="8" key="1">
    <citation type="submission" date="2020-10" db="EMBL/GenBank/DDBJ databases">
        <authorList>
            <person name="Han B."/>
            <person name="Lu T."/>
            <person name="Zhao Q."/>
            <person name="Huang X."/>
            <person name="Zhao Y."/>
        </authorList>
    </citation>
    <scope>NUCLEOTIDE SEQUENCE</scope>
</reference>
<dbReference type="PROSITE" id="PS50836">
    <property type="entry name" value="DOMON"/>
    <property type="match status" value="1"/>
</dbReference>
<organism evidence="8 9">
    <name type="scientific">Miscanthus lutarioriparius</name>
    <dbReference type="NCBI Taxonomy" id="422564"/>
    <lineage>
        <taxon>Eukaryota</taxon>
        <taxon>Viridiplantae</taxon>
        <taxon>Streptophyta</taxon>
        <taxon>Embryophyta</taxon>
        <taxon>Tracheophyta</taxon>
        <taxon>Spermatophyta</taxon>
        <taxon>Magnoliopsida</taxon>
        <taxon>Liliopsida</taxon>
        <taxon>Poales</taxon>
        <taxon>Poaceae</taxon>
        <taxon>PACMAD clade</taxon>
        <taxon>Panicoideae</taxon>
        <taxon>Andropogonodae</taxon>
        <taxon>Andropogoneae</taxon>
        <taxon>Saccharinae</taxon>
        <taxon>Miscanthus</taxon>
    </lineage>
</organism>
<name>A0A811R6F1_9POAL</name>
<evidence type="ECO:0000313" key="8">
    <source>
        <dbReference type="EMBL" id="CAD6265599.1"/>
    </source>
</evidence>
<dbReference type="CDD" id="cd09629">
    <property type="entry name" value="DOMON_CIL1_like"/>
    <property type="match status" value="1"/>
</dbReference>
<dbReference type="InterPro" id="IPR045265">
    <property type="entry name" value="AIR12_DOMON"/>
</dbReference>
<evidence type="ECO:0000256" key="4">
    <source>
        <dbReference type="ARBA" id="ARBA00023136"/>
    </source>
</evidence>
<evidence type="ECO:0000256" key="6">
    <source>
        <dbReference type="SAM" id="SignalP"/>
    </source>
</evidence>
<protein>
    <recommendedName>
        <fullName evidence="7">DOMON domain-containing protein</fullName>
    </recommendedName>
</protein>